<dbReference type="RefSeq" id="WP_082007676.1">
    <property type="nucleotide sequence ID" value="NZ_CP083911.1"/>
</dbReference>
<dbReference type="AlphaFoldDB" id="A0A554X580"/>
<dbReference type="InterPro" id="IPR042175">
    <property type="entry name" value="Cell/Rod_MreC_2"/>
</dbReference>
<proteinExistence type="inferred from homology"/>
<keyword evidence="6" id="KW-0175">Coiled coil</keyword>
<dbReference type="PANTHER" id="PTHR34138">
    <property type="entry name" value="CELL SHAPE-DETERMINING PROTEIN MREC"/>
    <property type="match status" value="1"/>
</dbReference>
<evidence type="ECO:0000256" key="5">
    <source>
        <dbReference type="PIRNR" id="PIRNR038471"/>
    </source>
</evidence>
<comment type="similarity">
    <text evidence="1 5">Belongs to the MreC family.</text>
</comment>
<evidence type="ECO:0000256" key="3">
    <source>
        <dbReference type="ARBA" id="ARBA00022960"/>
    </source>
</evidence>
<evidence type="ECO:0000313" key="9">
    <source>
        <dbReference type="EMBL" id="TSE30977.1"/>
    </source>
</evidence>
<feature type="coiled-coil region" evidence="6">
    <location>
        <begin position="72"/>
        <end position="99"/>
    </location>
</feature>
<keyword evidence="10" id="KW-1185">Reference proteome</keyword>
<dbReference type="GO" id="GO:0008360">
    <property type="term" value="P:regulation of cell shape"/>
    <property type="evidence" value="ECO:0007669"/>
    <property type="project" value="UniProtKB-KW"/>
</dbReference>
<dbReference type="STRING" id="307486.GCA_000807215_00447"/>
<dbReference type="InterPro" id="IPR042177">
    <property type="entry name" value="Cell/Rod_1"/>
</dbReference>
<feature type="transmembrane region" description="Helical" evidence="7">
    <location>
        <begin position="20"/>
        <end position="37"/>
    </location>
</feature>
<dbReference type="NCBIfam" id="TIGR00219">
    <property type="entry name" value="mreC"/>
    <property type="match status" value="1"/>
</dbReference>
<keyword evidence="3 5" id="KW-0133">Cell shape</keyword>
<sequence length="294" mass="31771">MPLGTVDRTPPPFFKQGTPALTKLLVLSALAILLMVVDTRLRWAAPLRAAIATVLYPVQWLTLQPVRGVQWLADHFASLQAAQRDAREAREQLAQLAQRAGLVEHLAHENRELRRLLGLRERVAPAGFGAEILYALPDPYTPSVVIDRGALAGVQEGSAVMDGFGVLGQATRVYPATSEVTLIVHKRLAVPVLNTRTGERYLAYGNGDRDDPALSLRFVPLQTATRAGDALVTSGIDGLYPPGLPVGTVRAVSTEGEEGFARVDVEPAARTRDALHVLVLPPALRETPRAEVAR</sequence>
<dbReference type="PANTHER" id="PTHR34138:SF1">
    <property type="entry name" value="CELL SHAPE-DETERMINING PROTEIN MREC"/>
    <property type="match status" value="1"/>
</dbReference>
<dbReference type="Gene3D" id="2.40.10.350">
    <property type="entry name" value="Rod shape-determining protein MreC, domain 2"/>
    <property type="match status" value="1"/>
</dbReference>
<protein>
    <recommendedName>
        <fullName evidence="2 5">Cell shape-determining protein MreC</fullName>
    </recommendedName>
    <alternativeName>
        <fullName evidence="4 5">Cell shape protein MreC</fullName>
    </alternativeName>
</protein>
<keyword evidence="7" id="KW-0812">Transmembrane</keyword>
<comment type="caution">
    <text evidence="9">The sequence shown here is derived from an EMBL/GenBank/DDBJ whole genome shotgun (WGS) entry which is preliminary data.</text>
</comment>
<dbReference type="InterPro" id="IPR007221">
    <property type="entry name" value="MreC"/>
</dbReference>
<evidence type="ECO:0000256" key="1">
    <source>
        <dbReference type="ARBA" id="ARBA00009369"/>
    </source>
</evidence>
<evidence type="ECO:0000259" key="8">
    <source>
        <dbReference type="Pfam" id="PF04085"/>
    </source>
</evidence>
<dbReference type="GO" id="GO:0005886">
    <property type="term" value="C:plasma membrane"/>
    <property type="evidence" value="ECO:0007669"/>
    <property type="project" value="TreeGrafter"/>
</dbReference>
<keyword evidence="7" id="KW-0472">Membrane</keyword>
<dbReference type="Proteomes" id="UP000317763">
    <property type="component" value="Unassembled WGS sequence"/>
</dbReference>
<evidence type="ECO:0000256" key="4">
    <source>
        <dbReference type="ARBA" id="ARBA00032089"/>
    </source>
</evidence>
<keyword evidence="7" id="KW-1133">Transmembrane helix</keyword>
<dbReference type="OrthoDB" id="9808025at2"/>
<dbReference type="PIRSF" id="PIRSF038471">
    <property type="entry name" value="MreC"/>
    <property type="match status" value="1"/>
</dbReference>
<dbReference type="Pfam" id="PF04085">
    <property type="entry name" value="MreC"/>
    <property type="match status" value="1"/>
</dbReference>
<dbReference type="Gene3D" id="2.40.10.340">
    <property type="entry name" value="Rod shape-determining protein MreC, domain 1"/>
    <property type="match status" value="1"/>
</dbReference>
<gene>
    <name evidence="9" type="primary">mreC</name>
    <name evidence="9" type="ORF">Ttaiw_01726</name>
</gene>
<dbReference type="EMBL" id="VJOM01000018">
    <property type="protein sequence ID" value="TSE30977.1"/>
    <property type="molecule type" value="Genomic_DNA"/>
</dbReference>
<evidence type="ECO:0000256" key="6">
    <source>
        <dbReference type="SAM" id="Coils"/>
    </source>
</evidence>
<reference evidence="9 10" key="1">
    <citation type="submission" date="2019-07" db="EMBL/GenBank/DDBJ databases">
        <title>Tepidimonas taiwanensis I1-1 draft genome.</title>
        <authorList>
            <person name="Da Costa M.S."/>
            <person name="Froufe H.J.C."/>
            <person name="Egas C."/>
            <person name="Albuquerque L."/>
        </authorList>
    </citation>
    <scope>NUCLEOTIDE SEQUENCE [LARGE SCALE GENOMIC DNA]</scope>
    <source>
        <strain evidence="9 10">I1-1</strain>
    </source>
</reference>
<evidence type="ECO:0000256" key="2">
    <source>
        <dbReference type="ARBA" id="ARBA00013855"/>
    </source>
</evidence>
<accession>A0A554X580</accession>
<organism evidence="9 10">
    <name type="scientific">Tepidimonas taiwanensis</name>
    <dbReference type="NCBI Taxonomy" id="307486"/>
    <lineage>
        <taxon>Bacteria</taxon>
        <taxon>Pseudomonadati</taxon>
        <taxon>Pseudomonadota</taxon>
        <taxon>Betaproteobacteria</taxon>
        <taxon>Burkholderiales</taxon>
        <taxon>Tepidimonas</taxon>
    </lineage>
</organism>
<comment type="function">
    <text evidence="5">Involved in formation and maintenance of cell shape.</text>
</comment>
<name>A0A554X580_9BURK</name>
<dbReference type="InterPro" id="IPR055342">
    <property type="entry name" value="MreC_beta-barrel_core"/>
</dbReference>
<evidence type="ECO:0000313" key="10">
    <source>
        <dbReference type="Proteomes" id="UP000317763"/>
    </source>
</evidence>
<feature type="domain" description="Rod shape-determining protein MreC beta-barrel core" evidence="8">
    <location>
        <begin position="135"/>
        <end position="280"/>
    </location>
</feature>
<evidence type="ECO:0000256" key="7">
    <source>
        <dbReference type="SAM" id="Phobius"/>
    </source>
</evidence>